<keyword evidence="1" id="KW-1202">Platelet aggregation activating toxin</keyword>
<dbReference type="Proteomes" id="UP000749559">
    <property type="component" value="Unassembled WGS sequence"/>
</dbReference>
<dbReference type="SUPFAM" id="SSF56235">
    <property type="entry name" value="N-terminal nucleophile aminohydrolases (Ntn hydrolases)"/>
    <property type="match status" value="1"/>
</dbReference>
<dbReference type="GO" id="GO:0006751">
    <property type="term" value="P:glutathione catabolic process"/>
    <property type="evidence" value="ECO:0007669"/>
    <property type="project" value="InterPro"/>
</dbReference>
<proteinExistence type="predicted"/>
<dbReference type="InterPro" id="IPR029055">
    <property type="entry name" value="Ntn_hydrolases_N"/>
</dbReference>
<dbReference type="FunFam" id="3.60.20.40:FF:000001">
    <property type="entry name" value="Gamma-glutamyltranspeptidase 1"/>
    <property type="match status" value="1"/>
</dbReference>
<keyword evidence="4" id="KW-0812">Transmembrane</keyword>
<dbReference type="GO" id="GO:0005886">
    <property type="term" value="C:plasma membrane"/>
    <property type="evidence" value="ECO:0007669"/>
    <property type="project" value="TreeGrafter"/>
</dbReference>
<feature type="binding site" evidence="3">
    <location>
        <position position="154"/>
    </location>
    <ligand>
        <name>L-glutamate</name>
        <dbReference type="ChEBI" id="CHEBI:29985"/>
    </ligand>
</feature>
<evidence type="ECO:0000313" key="5">
    <source>
        <dbReference type="EMBL" id="CAH1801098.1"/>
    </source>
</evidence>
<gene>
    <name evidence="5" type="ORF">OFUS_LOCUS24918</name>
</gene>
<evidence type="ECO:0000313" key="6">
    <source>
        <dbReference type="Proteomes" id="UP000749559"/>
    </source>
</evidence>
<organism evidence="5 6">
    <name type="scientific">Owenia fusiformis</name>
    <name type="common">Polychaete worm</name>
    <dbReference type="NCBI Taxonomy" id="6347"/>
    <lineage>
        <taxon>Eukaryota</taxon>
        <taxon>Metazoa</taxon>
        <taxon>Spiralia</taxon>
        <taxon>Lophotrochozoa</taxon>
        <taxon>Annelida</taxon>
        <taxon>Polychaeta</taxon>
        <taxon>Sedentaria</taxon>
        <taxon>Canalipalpata</taxon>
        <taxon>Sabellida</taxon>
        <taxon>Oweniida</taxon>
        <taxon>Oweniidae</taxon>
        <taxon>Owenia</taxon>
    </lineage>
</organism>
<feature type="binding site" evidence="3">
    <location>
        <position position="528"/>
    </location>
    <ligand>
        <name>L-glutamate</name>
        <dbReference type="ChEBI" id="CHEBI:29985"/>
    </ligand>
</feature>
<keyword evidence="6" id="KW-1185">Reference proteome</keyword>
<dbReference type="OrthoDB" id="1081007at2759"/>
<feature type="transmembrane region" description="Helical" evidence="4">
    <location>
        <begin position="20"/>
        <end position="46"/>
    </location>
</feature>
<name>A0A8S4Q5E8_OWEFU</name>
<evidence type="ECO:0000256" key="1">
    <source>
        <dbReference type="ARBA" id="ARBA00084097"/>
    </source>
</evidence>
<accession>A0A8S4Q5E8</accession>
<feature type="active site" description="Nucleophile" evidence="2">
    <location>
        <position position="434"/>
    </location>
</feature>
<dbReference type="PANTHER" id="PTHR11686">
    <property type="entry name" value="GAMMA GLUTAMYL TRANSPEPTIDASE"/>
    <property type="match status" value="1"/>
</dbReference>
<feature type="binding site" evidence="3">
    <location>
        <position position="476"/>
    </location>
    <ligand>
        <name>L-glutamate</name>
        <dbReference type="ChEBI" id="CHEBI:29985"/>
    </ligand>
</feature>
<evidence type="ECO:0008006" key="7">
    <source>
        <dbReference type="Google" id="ProtNLM"/>
    </source>
</evidence>
<keyword evidence="4" id="KW-1133">Transmembrane helix</keyword>
<dbReference type="InterPro" id="IPR043137">
    <property type="entry name" value="GGT_ssub_C"/>
</dbReference>
<dbReference type="EMBL" id="CAIIXF020000012">
    <property type="protein sequence ID" value="CAH1801098.1"/>
    <property type="molecule type" value="Genomic_DNA"/>
</dbReference>
<dbReference type="FunFam" id="1.10.246.130:FF:000001">
    <property type="entry name" value="Gamma-glutamyltransferase 5 isoform 1"/>
    <property type="match status" value="1"/>
</dbReference>
<dbReference type="InterPro" id="IPR000101">
    <property type="entry name" value="GGT_peptidase"/>
</dbReference>
<feature type="binding site" evidence="3">
    <location>
        <begin position="504"/>
        <end position="505"/>
    </location>
    <ligand>
        <name>L-glutamate</name>
        <dbReference type="ChEBI" id="CHEBI:29985"/>
    </ligand>
</feature>
<dbReference type="PRINTS" id="PR01210">
    <property type="entry name" value="GGTRANSPTASE"/>
</dbReference>
<reference evidence="5" key="1">
    <citation type="submission" date="2022-03" db="EMBL/GenBank/DDBJ databases">
        <authorList>
            <person name="Martin C."/>
        </authorList>
    </citation>
    <scope>NUCLEOTIDE SEQUENCE</scope>
</reference>
<comment type="caution">
    <text evidence="5">The sequence shown here is derived from an EMBL/GenBank/DDBJ whole genome shotgun (WGS) entry which is preliminary data.</text>
</comment>
<dbReference type="GO" id="GO:0036374">
    <property type="term" value="F:glutathione hydrolase activity"/>
    <property type="evidence" value="ECO:0007669"/>
    <property type="project" value="InterPro"/>
</dbReference>
<sequence>MMSTKRQFKPVLQSTTSLIILLVSVLGVILLIIGISIWSVTIATWMTLENNITMATHVDTDDASFFKGFTYPRRTRPSIADPKRYKHAAVTSDVVECSKVGRNILKRGGNAVDAAIATTFCMGVVKPSLTGLGGGLFMLLKDSESGVVKVIDARETAPLLSNKTMFVGRMEDSKIGPLSVAVPGLVRGLWKAFTKFGSGQVTWIDLLAPSIKLCKEGIVVTDELEKDIRLAVNVIQNAGKEYRMGAPFHNKAEGRLYKARDIMFRPKLGASLQQIAADSLSLDRTIANEIQMMGGIITEQDLKSYNAIVKDPLVTQLQNGDLSVYGVPPPSSSAVLQYILNILDGYNCTGSIKNEFESDSRSIPCHHRIIESFKWAYAKRAKLGDEEYVDQKHILLEMLSRRTAAQTRAKIFDDQTFNVSYYGETFYDRLTKGTAHTSVVDKNGGIAAFTSSLNFIFGSGLVGNTTGIVYNDEMDDFSTPLTKNLYGFVASPANFIKPGKRPLSSMAPILILDSTTNKVRLVLGGTGGSRIPTATAYVAVRYLWLGEDIQTAIYNPRLHHQLLPNEIFQYGDFPKNILRGLSSIGHSIKYAYDFIDMVQGISEINGTLEAASDYRRICGTDGY</sequence>
<feature type="binding site" evidence="3">
    <location>
        <begin position="452"/>
        <end position="454"/>
    </location>
    <ligand>
        <name>L-glutamate</name>
        <dbReference type="ChEBI" id="CHEBI:29985"/>
    </ligand>
</feature>
<dbReference type="Gene3D" id="3.60.20.40">
    <property type="match status" value="1"/>
</dbReference>
<dbReference type="Pfam" id="PF01019">
    <property type="entry name" value="G_glu_transpept"/>
    <property type="match status" value="1"/>
</dbReference>
<evidence type="ECO:0000256" key="3">
    <source>
        <dbReference type="PIRSR" id="PIRSR600101-2"/>
    </source>
</evidence>
<keyword evidence="4" id="KW-0472">Membrane</keyword>
<dbReference type="Gene3D" id="1.10.246.130">
    <property type="match status" value="1"/>
</dbReference>
<evidence type="ECO:0000256" key="2">
    <source>
        <dbReference type="PIRSR" id="PIRSR600101-1"/>
    </source>
</evidence>
<keyword evidence="1" id="KW-0800">Toxin</keyword>
<dbReference type="InterPro" id="IPR043138">
    <property type="entry name" value="GGT_lsub"/>
</dbReference>
<dbReference type="PANTHER" id="PTHR11686:SF9">
    <property type="entry name" value="RE13973P"/>
    <property type="match status" value="1"/>
</dbReference>
<evidence type="ECO:0000256" key="4">
    <source>
        <dbReference type="SAM" id="Phobius"/>
    </source>
</evidence>
<protein>
    <recommendedName>
        <fullName evidence="7">Gamma-glutamyltransferase</fullName>
    </recommendedName>
</protein>
<dbReference type="AlphaFoldDB" id="A0A8S4Q5E8"/>
<keyword evidence="1" id="KW-1199">Hemostasis impairing toxin</keyword>